<evidence type="ECO:0000256" key="2">
    <source>
        <dbReference type="ARBA" id="ARBA00022676"/>
    </source>
</evidence>
<dbReference type="CDD" id="cd03784">
    <property type="entry name" value="GT1_Gtf-like"/>
    <property type="match status" value="1"/>
</dbReference>
<accession>A0A0K2B0B3</accession>
<sequence>MRVLVTSIPHHTHYYHLVPLIWALRASGHEVVAAGQPSLVDAITASGIPAFALAEEESLAQIFEEVEGDLQPYQHGIDEFDFFGTLKDELDWEKLLAQQVILSGLWLEPLNGATTLDSIVDFARAWKPDLVLWEPFTYAGPVAARACGAAHARVLWGPDTIGLLRTKFLQAQARQPEEHRDDPVAEWMTWALARYGCDFREEDVLGQWSVDPMAEGVSLGLDLPTVPMRYTPYNGSAVIPDWLTEEPKRPRVCLTLGVSSREHSEDEVPVQRFIEALADLDIELVATLDDAQRDLLPRIPDNTRIVDFVPMDALLPTCSAIINHSGSGTCNTAALHGVPQIILGGILDAAVRQHMFAQNSAALTFAPEEVTGASLRSALVRLLEEPRFRDGARRLKERMRAMPSPAGIVPTLERLTAQHRRAC</sequence>
<proteinExistence type="inferred from homology"/>
<dbReference type="SMR" id="A0A0K2B0B3"/>
<dbReference type="InterPro" id="IPR010610">
    <property type="entry name" value="EryCIII-like_C"/>
</dbReference>
<dbReference type="InterPro" id="IPR048284">
    <property type="entry name" value="EryCIII-like_N"/>
</dbReference>
<dbReference type="GO" id="GO:0016758">
    <property type="term" value="F:hexosyltransferase activity"/>
    <property type="evidence" value="ECO:0007669"/>
    <property type="project" value="UniProtKB-ARBA"/>
</dbReference>
<dbReference type="NCBIfam" id="TIGR04516">
    <property type="entry name" value="glycosyl_450act"/>
    <property type="match status" value="1"/>
</dbReference>
<dbReference type="Gene3D" id="3.40.50.2000">
    <property type="entry name" value="Glycogen Phosphorylase B"/>
    <property type="match status" value="2"/>
</dbReference>
<evidence type="ECO:0000256" key="4">
    <source>
        <dbReference type="ARBA" id="ARBA00023194"/>
    </source>
</evidence>
<dbReference type="AlphaFoldDB" id="A0A0K2B0B3"/>
<feature type="domain" description="Erythromycin biosynthesis protein CIII-like N-terminal" evidence="6">
    <location>
        <begin position="22"/>
        <end position="257"/>
    </location>
</feature>
<dbReference type="GO" id="GO:0017000">
    <property type="term" value="P:antibiotic biosynthetic process"/>
    <property type="evidence" value="ECO:0007669"/>
    <property type="project" value="UniProtKB-KW"/>
</dbReference>
<dbReference type="FunFam" id="3.40.50.2000:FF:000072">
    <property type="entry name" value="Glycosyl transferase"/>
    <property type="match status" value="1"/>
</dbReference>
<dbReference type="GO" id="GO:0008194">
    <property type="term" value="F:UDP-glycosyltransferase activity"/>
    <property type="evidence" value="ECO:0007669"/>
    <property type="project" value="InterPro"/>
</dbReference>
<dbReference type="KEGG" id="samb:SAM23877_5608"/>
<dbReference type="InterPro" id="IPR050426">
    <property type="entry name" value="Glycosyltransferase_28"/>
</dbReference>
<evidence type="ECO:0000259" key="6">
    <source>
        <dbReference type="Pfam" id="PF21036"/>
    </source>
</evidence>
<evidence type="ECO:0000256" key="1">
    <source>
        <dbReference type="ARBA" id="ARBA00006962"/>
    </source>
</evidence>
<name>A0A0K2B0B3_STRA7</name>
<dbReference type="InterPro" id="IPR002213">
    <property type="entry name" value="UDP_glucos_trans"/>
</dbReference>
<dbReference type="Proteomes" id="UP000061018">
    <property type="component" value="Chromosome"/>
</dbReference>
<dbReference type="Pfam" id="PF06722">
    <property type="entry name" value="EryCIII-like_C"/>
    <property type="match status" value="1"/>
</dbReference>
<gene>
    <name evidence="7" type="primary">srm29</name>
    <name evidence="7" type="ORF">SAM23877_5608</name>
</gene>
<dbReference type="Pfam" id="PF21036">
    <property type="entry name" value="EryCIII-like_N"/>
    <property type="match status" value="1"/>
</dbReference>
<dbReference type="InterPro" id="IPR030953">
    <property type="entry name" value="Glycosyl_450act"/>
</dbReference>
<evidence type="ECO:0000259" key="5">
    <source>
        <dbReference type="Pfam" id="PF06722"/>
    </source>
</evidence>
<comment type="similarity">
    <text evidence="1">Belongs to the glycosyltransferase 28 family.</text>
</comment>
<evidence type="ECO:0000313" key="8">
    <source>
        <dbReference type="Proteomes" id="UP000061018"/>
    </source>
</evidence>
<dbReference type="EMBL" id="CP012382">
    <property type="protein sequence ID" value="AKZ58653.1"/>
    <property type="molecule type" value="Genomic_DNA"/>
</dbReference>
<reference evidence="8" key="1">
    <citation type="journal article" date="2015" name="J. Biotechnol.">
        <title>Complete genome sequence of Streptomyces ambofaciens ATCC 23877, the spiramycin producer.</title>
        <authorList>
            <person name="Thibessard A."/>
            <person name="Haas D."/>
            <person name="Gerbaud C."/>
            <person name="Aigle B."/>
            <person name="Lautru S."/>
            <person name="Pernodet J.L."/>
            <person name="Leblond P."/>
        </authorList>
    </citation>
    <scope>NUCLEOTIDE SEQUENCE [LARGE SCALE GENOMIC DNA]</scope>
    <source>
        <strain evidence="8">ATCC 23877 / 3486 / DSM 40053 / JCM 4204 / NBRC 12836 / NRRL B-2516</strain>
    </source>
</reference>
<dbReference type="SUPFAM" id="SSF53756">
    <property type="entry name" value="UDP-Glycosyltransferase/glycogen phosphorylase"/>
    <property type="match status" value="1"/>
</dbReference>
<evidence type="ECO:0000313" key="7">
    <source>
        <dbReference type="EMBL" id="AKZ58653.1"/>
    </source>
</evidence>
<dbReference type="PANTHER" id="PTHR48050">
    <property type="entry name" value="STEROL 3-BETA-GLUCOSYLTRANSFERASE"/>
    <property type="match status" value="1"/>
</dbReference>
<evidence type="ECO:0000256" key="3">
    <source>
        <dbReference type="ARBA" id="ARBA00022679"/>
    </source>
</evidence>
<organism evidence="7 8">
    <name type="scientific">Streptomyces ambofaciens (strain ATCC 23877 / 3486 / DSM 40053 / JCM 4204 / NBRC 12836 / NRRL B-2516)</name>
    <dbReference type="NCBI Taxonomy" id="278992"/>
    <lineage>
        <taxon>Bacteria</taxon>
        <taxon>Bacillati</taxon>
        <taxon>Actinomycetota</taxon>
        <taxon>Actinomycetes</taxon>
        <taxon>Kitasatosporales</taxon>
        <taxon>Streptomycetaceae</taxon>
        <taxon>Streptomyces</taxon>
    </lineage>
</organism>
<dbReference type="STRING" id="1889.SAM40697_5101"/>
<dbReference type="PANTHER" id="PTHR48050:SF13">
    <property type="entry name" value="STEROL 3-BETA-GLUCOSYLTRANSFERASE UGT80A2"/>
    <property type="match status" value="1"/>
</dbReference>
<keyword evidence="4" id="KW-0045">Antibiotic biosynthesis</keyword>
<feature type="domain" description="Erythromycin biosynthesis protein CIII-like C-terminal" evidence="5">
    <location>
        <begin position="272"/>
        <end position="415"/>
    </location>
</feature>
<keyword evidence="2" id="KW-0328">Glycosyltransferase</keyword>
<dbReference type="RefSeq" id="WP_053138447.1">
    <property type="nucleotide sequence ID" value="NZ_CP012382.1"/>
</dbReference>
<protein>
    <submittedName>
        <fullName evidence="7">Glycosyltransferase</fullName>
    </submittedName>
</protein>
<keyword evidence="3 7" id="KW-0808">Transferase</keyword>